<dbReference type="PANTHER" id="PTHR39191">
    <property type="entry name" value="GALACTOSE-1-PHOSPHATE URIDYLYLTRANSFERASE"/>
    <property type="match status" value="1"/>
</dbReference>
<evidence type="ECO:0000256" key="2">
    <source>
        <dbReference type="ARBA" id="ARBA00004496"/>
    </source>
</evidence>
<feature type="domain" description="Galactose-1-phosphate uridyl transferase N-terminal" evidence="11">
    <location>
        <begin position="22"/>
        <end position="236"/>
    </location>
</feature>
<dbReference type="PANTHER" id="PTHR39191:SF1">
    <property type="entry name" value="DUF4922 DOMAIN-CONTAINING PROTEIN"/>
    <property type="match status" value="1"/>
</dbReference>
<dbReference type="InterPro" id="IPR023425">
    <property type="entry name" value="GalP_uridyl_Trfase_II_CS"/>
</dbReference>
<keyword evidence="9 10" id="KW-0119">Carbohydrate metabolism</keyword>
<dbReference type="PROSITE" id="PS01163">
    <property type="entry name" value="GAL_P_UDP_TRANSF_II"/>
    <property type="match status" value="1"/>
</dbReference>
<comment type="caution">
    <text evidence="13">The sequence shown here is derived from an EMBL/GenBank/DDBJ whole genome shotgun (WGS) entry which is preliminary data.</text>
</comment>
<dbReference type="Proteomes" id="UP000199318">
    <property type="component" value="Unassembled WGS sequence"/>
</dbReference>
<protein>
    <recommendedName>
        <fullName evidence="10">Galactose-1-phosphate uridylyltransferase</fullName>
        <shortName evidence="10">Gal-1-P uridylyltransferase</shortName>
        <ecNumber evidence="10">2.7.7.12</ecNumber>
    </recommendedName>
    <alternativeName>
        <fullName evidence="10">UDP-glucose--hexose-1-phosphate uridylyltransferase</fullName>
    </alternativeName>
</protein>
<evidence type="ECO:0000256" key="6">
    <source>
        <dbReference type="ARBA" id="ARBA00022679"/>
    </source>
</evidence>
<evidence type="ECO:0000256" key="5">
    <source>
        <dbReference type="ARBA" id="ARBA00022490"/>
    </source>
</evidence>
<dbReference type="Pfam" id="PF01087">
    <property type="entry name" value="GalP_UDP_transf"/>
    <property type="match status" value="1"/>
</dbReference>
<dbReference type="GO" id="GO:0005737">
    <property type="term" value="C:cytoplasm"/>
    <property type="evidence" value="ECO:0007669"/>
    <property type="project" value="UniProtKB-SubCell"/>
</dbReference>
<dbReference type="Pfam" id="PF02744">
    <property type="entry name" value="GalP_UDP_tr_C"/>
    <property type="match status" value="1"/>
</dbReference>
<evidence type="ECO:0000259" key="12">
    <source>
        <dbReference type="Pfam" id="PF02744"/>
    </source>
</evidence>
<comment type="similarity">
    <text evidence="4 10">Belongs to the galactose-1-phosphate uridylyltransferase type 2 family.</text>
</comment>
<dbReference type="STRING" id="1464123.SAMN05444126_10367"/>
<dbReference type="GO" id="GO:0008108">
    <property type="term" value="F:UDP-glucose:hexose-1-phosphate uridylyltransferase activity"/>
    <property type="evidence" value="ECO:0007669"/>
    <property type="project" value="UniProtKB-UniRule"/>
</dbReference>
<comment type="pathway">
    <text evidence="3 10">Carbohydrate metabolism; galactose metabolism.</text>
</comment>
<evidence type="ECO:0000256" key="9">
    <source>
        <dbReference type="ARBA" id="ARBA00023277"/>
    </source>
</evidence>
<proteinExistence type="inferred from homology"/>
<keyword evidence="8 10" id="KW-0299">Galactose metabolism</keyword>
<dbReference type="InterPro" id="IPR000766">
    <property type="entry name" value="GalP_uridyl_Trfase_II"/>
</dbReference>
<dbReference type="HAMAP" id="MF_00571">
    <property type="entry name" value="GalP_UDP_trans"/>
    <property type="match status" value="1"/>
</dbReference>
<feature type="domain" description="Galactose-1-phosphate uridyl transferase C-terminal" evidence="12">
    <location>
        <begin position="252"/>
        <end position="429"/>
    </location>
</feature>
<dbReference type="GO" id="GO:0006012">
    <property type="term" value="P:galactose metabolic process"/>
    <property type="evidence" value="ECO:0007669"/>
    <property type="project" value="UniProtKB-UniRule"/>
</dbReference>
<organism evidence="13 14">
    <name type="scientific">Salisediminibacterium halotolerans</name>
    <dbReference type="NCBI Taxonomy" id="517425"/>
    <lineage>
        <taxon>Bacteria</taxon>
        <taxon>Bacillati</taxon>
        <taxon>Bacillota</taxon>
        <taxon>Bacilli</taxon>
        <taxon>Bacillales</taxon>
        <taxon>Bacillaceae</taxon>
        <taxon>Salisediminibacterium</taxon>
    </lineage>
</organism>
<dbReference type="RefSeq" id="WP_093071936.1">
    <property type="nucleotide sequence ID" value="NZ_FOGV01000003.1"/>
</dbReference>
<keyword evidence="6 10" id="KW-0808">Transferase</keyword>
<keyword evidence="5 10" id="KW-0963">Cytoplasm</keyword>
<name>A0A1H9QL51_9BACI</name>
<dbReference type="OrthoDB" id="2293at2"/>
<accession>A0A1H9QL51</accession>
<evidence type="ECO:0000256" key="4">
    <source>
        <dbReference type="ARBA" id="ARBA00008706"/>
    </source>
</evidence>
<evidence type="ECO:0000259" key="11">
    <source>
        <dbReference type="Pfam" id="PF01087"/>
    </source>
</evidence>
<evidence type="ECO:0000313" key="13">
    <source>
        <dbReference type="EMBL" id="SER61301.1"/>
    </source>
</evidence>
<reference evidence="14" key="1">
    <citation type="submission" date="2016-10" db="EMBL/GenBank/DDBJ databases">
        <authorList>
            <person name="de Groot N.N."/>
        </authorList>
    </citation>
    <scope>NUCLEOTIDE SEQUENCE [LARGE SCALE GENOMIC DNA]</scope>
    <source>
        <strain evidence="14">10nlg</strain>
    </source>
</reference>
<keyword evidence="14" id="KW-1185">Reference proteome</keyword>
<dbReference type="EC" id="2.7.7.12" evidence="10"/>
<dbReference type="InterPro" id="IPR005850">
    <property type="entry name" value="GalP_Utransf_C"/>
</dbReference>
<evidence type="ECO:0000256" key="7">
    <source>
        <dbReference type="ARBA" id="ARBA00022695"/>
    </source>
</evidence>
<evidence type="ECO:0000256" key="10">
    <source>
        <dbReference type="HAMAP-Rule" id="MF_00571"/>
    </source>
</evidence>
<dbReference type="EMBL" id="FOGV01000003">
    <property type="protein sequence ID" value="SER61301.1"/>
    <property type="molecule type" value="Genomic_DNA"/>
</dbReference>
<evidence type="ECO:0000256" key="8">
    <source>
        <dbReference type="ARBA" id="ARBA00023144"/>
    </source>
</evidence>
<sequence length="509" mass="57805">METIYQQLELLVRYGVQKNLISELDTVYVRNLLLDVLDLDEPGEAYPPDAAAIPDQPAPILEPMLDWAYENGRIAENTVTERDLYDTKLMSCLTVRPAEVTRHFKQIYHERGAEEATADFYQFSQDTHYIRQDRVAKNESWAVPTEFGELEVTINLSKPEKDPKEIEKAKQTAAVDYPQCPLCIENVGYRGRSNHPARQTLRTVPLTLLDEQWHLQFSPYVYYHEHAIVLKDEHVPMKITAETFERLLQFTDAYPHYFIGSNADLPIVGGSILSHDHFQAGKHEFPMAKAAEVTEFTVSGFEDVRACSLKWPMSAIRLQGADRESVREAAVKVFEAWKAYSDPSVGIYAFTGDTPHNTVTPIARTRDGRYELDLILRNNRTDDTHPAGIFHPHADVHHIKKENIGLIEAMGLAILPGRLKEELALLAEALTANDPAQAVANDERIEKHADWAKKLVSDYPDVDWQQDGMPIFEKEIGLIFARILTDAGVFKQDDTGQHAFKQFLHSLSE</sequence>
<comment type="catalytic activity">
    <reaction evidence="1 10">
        <text>alpha-D-galactose 1-phosphate + UDP-alpha-D-glucose = alpha-D-glucose 1-phosphate + UDP-alpha-D-galactose</text>
        <dbReference type="Rhea" id="RHEA:13989"/>
        <dbReference type="ChEBI" id="CHEBI:58336"/>
        <dbReference type="ChEBI" id="CHEBI:58601"/>
        <dbReference type="ChEBI" id="CHEBI:58885"/>
        <dbReference type="ChEBI" id="CHEBI:66914"/>
        <dbReference type="EC" id="2.7.7.12"/>
    </reaction>
</comment>
<gene>
    <name evidence="10" type="primary">galT</name>
    <name evidence="13" type="ORF">SAMN05444126_10367</name>
</gene>
<dbReference type="AlphaFoldDB" id="A0A1H9QL51"/>
<evidence type="ECO:0000313" key="14">
    <source>
        <dbReference type="Proteomes" id="UP000199318"/>
    </source>
</evidence>
<dbReference type="UniPathway" id="UPA00214"/>
<dbReference type="NCBIfam" id="NF003629">
    <property type="entry name" value="PRK05270.1-2"/>
    <property type="match status" value="1"/>
</dbReference>
<dbReference type="InterPro" id="IPR005849">
    <property type="entry name" value="GalP_Utransf_N"/>
</dbReference>
<keyword evidence="7 10" id="KW-0548">Nucleotidyltransferase</keyword>
<evidence type="ECO:0000256" key="1">
    <source>
        <dbReference type="ARBA" id="ARBA00001107"/>
    </source>
</evidence>
<evidence type="ECO:0000256" key="3">
    <source>
        <dbReference type="ARBA" id="ARBA00004947"/>
    </source>
</evidence>
<comment type="subcellular location">
    <subcellularLocation>
        <location evidence="2 10">Cytoplasm</location>
    </subcellularLocation>
</comment>
<dbReference type="PIRSF" id="PIRSF006005">
    <property type="entry name" value="GalT_BS"/>
    <property type="match status" value="1"/>
</dbReference>